<sequence length="264" mass="30602">MNIVTNLIFTLVFTLGMVSCGVKKANYLQSKVTGTSYNKLSEEMLIKLKEGKSVKDIQDKLAKTKQDELIKKLVNDNQRMAFWINIYNAYIIAILKEQPDKFKDRSDFFTAKQIRIAEHDFSFDDIENGIIRKSQFKFGLGYISKIFPPKIEQELRVSERDYRIHFALNCGAKSCPPVRIYKAETLDKQLQEATRSYLTEVVKYQSSENKVMVSPLMSWFRGDFGGKTGVLKILKDFKLIPQDKKPPINYADYSWELDINNYAE</sequence>
<dbReference type="PANTHER" id="PTHR46361">
    <property type="entry name" value="ELECTRON CARRIER/ PROTEIN DISULFIDE OXIDOREDUCTASE"/>
    <property type="match status" value="1"/>
</dbReference>
<protein>
    <submittedName>
        <fullName evidence="2">DUF547 domain-containing protein</fullName>
    </submittedName>
</protein>
<comment type="caution">
    <text evidence="2">The sequence shown here is derived from an EMBL/GenBank/DDBJ whole genome shotgun (WGS) entry which is preliminary data.</text>
</comment>
<dbReference type="EMBL" id="WKJI01000001">
    <property type="protein sequence ID" value="MRX46365.1"/>
    <property type="molecule type" value="Genomic_DNA"/>
</dbReference>
<dbReference type="AlphaFoldDB" id="A0A7K0FLT3"/>
<dbReference type="InterPro" id="IPR006869">
    <property type="entry name" value="DUF547"/>
</dbReference>
<dbReference type="PANTHER" id="PTHR46361:SF3">
    <property type="entry name" value="ELECTRON CARRIER_ PROTEIN DISULFIDE OXIDOREDUCTASE"/>
    <property type="match status" value="1"/>
</dbReference>
<reference evidence="2 3" key="1">
    <citation type="submission" date="2019-11" db="EMBL/GenBank/DDBJ databases">
        <authorList>
            <person name="Cheng Q."/>
            <person name="Yang Z."/>
        </authorList>
    </citation>
    <scope>NUCLEOTIDE SEQUENCE [LARGE SCALE GENOMIC DNA]</scope>
    <source>
        <strain evidence="2 3">HX-22-1</strain>
    </source>
</reference>
<dbReference type="Pfam" id="PF04784">
    <property type="entry name" value="DUF547"/>
    <property type="match status" value="1"/>
</dbReference>
<proteinExistence type="predicted"/>
<evidence type="ECO:0000313" key="2">
    <source>
        <dbReference type="EMBL" id="MRX46365.1"/>
    </source>
</evidence>
<gene>
    <name evidence="2" type="ORF">GJJ64_04100</name>
</gene>
<evidence type="ECO:0000313" key="3">
    <source>
        <dbReference type="Proteomes" id="UP000462931"/>
    </source>
</evidence>
<name>A0A7K0FLT3_9SPHI</name>
<evidence type="ECO:0000259" key="1">
    <source>
        <dbReference type="Pfam" id="PF04784"/>
    </source>
</evidence>
<feature type="domain" description="DUF547" evidence="1">
    <location>
        <begin position="74"/>
        <end position="198"/>
    </location>
</feature>
<keyword evidence="3" id="KW-1185">Reference proteome</keyword>
<dbReference type="Proteomes" id="UP000462931">
    <property type="component" value="Unassembled WGS sequence"/>
</dbReference>
<accession>A0A7K0FLT3</accession>
<organism evidence="2 3">
    <name type="scientific">Pedobacter puniceum</name>
    <dbReference type="NCBI Taxonomy" id="2666136"/>
    <lineage>
        <taxon>Bacteria</taxon>
        <taxon>Pseudomonadati</taxon>
        <taxon>Bacteroidota</taxon>
        <taxon>Sphingobacteriia</taxon>
        <taxon>Sphingobacteriales</taxon>
        <taxon>Sphingobacteriaceae</taxon>
        <taxon>Pedobacter</taxon>
    </lineage>
</organism>